<feature type="region of interest" description="Disordered" evidence="1">
    <location>
        <begin position="1"/>
        <end position="23"/>
    </location>
</feature>
<sequence length="288" mass="30903">MTGDAVTGDGLPGDGVAGDGLPEGGAPLVDTHVHLFTRALPLAARAWTRPEGELTADAFVSMMDEHGVGYGVLSAMSLLGDLNDYTIEALRAHERLRGTVIVEPTVDRYVLERMKSDGVVGVRFQWRRLADLPDLTDPAYRRLLFRVADLDWHIELNIEGDRLPPVLERLTASGVKVVVDHFGDPDRVTGYTGAGGAALLRALDSGGVWVKLSAGYRFGVSPDTLAGHAATLIGAAGPDHVFWGSDAPFVGARHPVTYRDAVGSFARLVPDPALRRRISLASHAFYFG</sequence>
<dbReference type="InterPro" id="IPR032466">
    <property type="entry name" value="Metal_Hydrolase"/>
</dbReference>
<evidence type="ECO:0000313" key="4">
    <source>
        <dbReference type="Proteomes" id="UP001589610"/>
    </source>
</evidence>
<protein>
    <submittedName>
        <fullName evidence="3">Amidohydrolase family protein</fullName>
    </submittedName>
</protein>
<dbReference type="InterPro" id="IPR052358">
    <property type="entry name" value="Aro_Compnd_Degr_Hydrolases"/>
</dbReference>
<accession>A0ABV5T7Z0</accession>
<evidence type="ECO:0000256" key="1">
    <source>
        <dbReference type="SAM" id="MobiDB-lite"/>
    </source>
</evidence>
<name>A0ABV5T7Z0_9ACTN</name>
<reference evidence="3 4" key="1">
    <citation type="submission" date="2024-09" db="EMBL/GenBank/DDBJ databases">
        <authorList>
            <person name="Sun Q."/>
            <person name="Mori K."/>
        </authorList>
    </citation>
    <scope>NUCLEOTIDE SEQUENCE [LARGE SCALE GENOMIC DNA]</scope>
    <source>
        <strain evidence="3 4">JCM 3028</strain>
    </source>
</reference>
<comment type="caution">
    <text evidence="3">The sequence shown here is derived from an EMBL/GenBank/DDBJ whole genome shotgun (WGS) entry which is preliminary data.</text>
</comment>
<feature type="domain" description="Amidohydrolase-related" evidence="2">
    <location>
        <begin position="29"/>
        <end position="278"/>
    </location>
</feature>
<dbReference type="InterPro" id="IPR006680">
    <property type="entry name" value="Amidohydro-rel"/>
</dbReference>
<feature type="compositionally biased region" description="Gly residues" evidence="1">
    <location>
        <begin position="10"/>
        <end position="23"/>
    </location>
</feature>
<dbReference type="PANTHER" id="PTHR35563">
    <property type="entry name" value="BARREL METAL-DEPENDENT HYDROLASE, PUTATIVE (AFU_ORTHOLOGUE AFUA_1G16240)-RELATED"/>
    <property type="match status" value="1"/>
</dbReference>
<keyword evidence="4" id="KW-1185">Reference proteome</keyword>
<dbReference type="SUPFAM" id="SSF51556">
    <property type="entry name" value="Metallo-dependent hydrolases"/>
    <property type="match status" value="1"/>
</dbReference>
<dbReference type="Proteomes" id="UP001589610">
    <property type="component" value="Unassembled WGS sequence"/>
</dbReference>
<dbReference type="Gene3D" id="3.20.20.140">
    <property type="entry name" value="Metal-dependent hydrolases"/>
    <property type="match status" value="1"/>
</dbReference>
<evidence type="ECO:0000259" key="2">
    <source>
        <dbReference type="Pfam" id="PF04909"/>
    </source>
</evidence>
<evidence type="ECO:0000313" key="3">
    <source>
        <dbReference type="EMBL" id="MFB9675186.1"/>
    </source>
</evidence>
<gene>
    <name evidence="3" type="ORF">ACFFRH_06780</name>
</gene>
<dbReference type="EMBL" id="JBHMBS010000002">
    <property type="protein sequence ID" value="MFB9675186.1"/>
    <property type="molecule type" value="Genomic_DNA"/>
</dbReference>
<dbReference type="Pfam" id="PF04909">
    <property type="entry name" value="Amidohydro_2"/>
    <property type="match status" value="1"/>
</dbReference>
<organism evidence="3 4">
    <name type="scientific">Streptosporangium vulgare</name>
    <dbReference type="NCBI Taxonomy" id="46190"/>
    <lineage>
        <taxon>Bacteria</taxon>
        <taxon>Bacillati</taxon>
        <taxon>Actinomycetota</taxon>
        <taxon>Actinomycetes</taxon>
        <taxon>Streptosporangiales</taxon>
        <taxon>Streptosporangiaceae</taxon>
        <taxon>Streptosporangium</taxon>
    </lineage>
</organism>
<dbReference type="RefSeq" id="WP_344745903.1">
    <property type="nucleotide sequence ID" value="NZ_BAAAWW010000077.1"/>
</dbReference>
<proteinExistence type="predicted"/>
<dbReference type="PANTHER" id="PTHR35563:SF2">
    <property type="entry name" value="BARREL METAL-DEPENDENT HYDROLASE, PUTATIVE (AFU_ORTHOLOGUE AFUA_1G16240)-RELATED"/>
    <property type="match status" value="1"/>
</dbReference>